<evidence type="ECO:0000256" key="1">
    <source>
        <dbReference type="ARBA" id="ARBA00001964"/>
    </source>
</evidence>
<evidence type="ECO:0000313" key="5">
    <source>
        <dbReference type="EMBL" id="GAK55616.1"/>
    </source>
</evidence>
<dbReference type="Gene3D" id="3.40.50.970">
    <property type="match status" value="1"/>
</dbReference>
<dbReference type="EMBL" id="DF820463">
    <property type="protein sequence ID" value="GAK55616.1"/>
    <property type="molecule type" value="Genomic_DNA"/>
</dbReference>
<feature type="domain" description="Dehydrogenase E1 component" evidence="4">
    <location>
        <begin position="13"/>
        <end position="310"/>
    </location>
</feature>
<evidence type="ECO:0000313" key="6">
    <source>
        <dbReference type="Proteomes" id="UP000030661"/>
    </source>
</evidence>
<dbReference type="PANTHER" id="PTHR11516">
    <property type="entry name" value="PYRUVATE DEHYDROGENASE E1 COMPONENT, ALPHA SUBUNIT BACTERIAL AND ORGANELLAR"/>
    <property type="match status" value="1"/>
</dbReference>
<dbReference type="InterPro" id="IPR050642">
    <property type="entry name" value="PDH_E1_Alpha_Subunit"/>
</dbReference>
<accession>A0A0S6W7D7</accession>
<evidence type="ECO:0000256" key="2">
    <source>
        <dbReference type="ARBA" id="ARBA00023002"/>
    </source>
</evidence>
<proteinExistence type="predicted"/>
<keyword evidence="5" id="KW-0670">Pyruvate</keyword>
<name>A0A0S6W7D7_VECG1</name>
<dbReference type="CDD" id="cd02000">
    <property type="entry name" value="TPP_E1_PDC_ADC_BCADC"/>
    <property type="match status" value="1"/>
</dbReference>
<dbReference type="GO" id="GO:0006086">
    <property type="term" value="P:pyruvate decarboxylation to acetyl-CoA"/>
    <property type="evidence" value="ECO:0007669"/>
    <property type="project" value="TreeGrafter"/>
</dbReference>
<comment type="cofactor">
    <cofactor evidence="1">
        <name>thiamine diphosphate</name>
        <dbReference type="ChEBI" id="CHEBI:58937"/>
    </cofactor>
</comment>
<protein>
    <submittedName>
        <fullName evidence="5">Pyruvate dehydrogenase</fullName>
    </submittedName>
</protein>
<dbReference type="SUPFAM" id="SSF52518">
    <property type="entry name" value="Thiamin diphosphate-binding fold (THDP-binding)"/>
    <property type="match status" value="1"/>
</dbReference>
<evidence type="ECO:0000256" key="3">
    <source>
        <dbReference type="ARBA" id="ARBA00023052"/>
    </source>
</evidence>
<dbReference type="Pfam" id="PF00676">
    <property type="entry name" value="E1_dh"/>
    <property type="match status" value="1"/>
</dbReference>
<dbReference type="GO" id="GO:0004739">
    <property type="term" value="F:pyruvate dehydrogenase (acetyl-transferring) activity"/>
    <property type="evidence" value="ECO:0007669"/>
    <property type="project" value="TreeGrafter"/>
</dbReference>
<keyword evidence="2" id="KW-0560">Oxidoreductase</keyword>
<keyword evidence="3" id="KW-0786">Thiamine pyrophosphate</keyword>
<evidence type="ECO:0000259" key="4">
    <source>
        <dbReference type="Pfam" id="PF00676"/>
    </source>
</evidence>
<organism evidence="5">
    <name type="scientific">Vecturithrix granuli</name>
    <dbReference type="NCBI Taxonomy" id="1499967"/>
    <lineage>
        <taxon>Bacteria</taxon>
        <taxon>Candidatus Moduliflexota</taxon>
        <taxon>Candidatus Vecturitrichia</taxon>
        <taxon>Candidatus Vecturitrichales</taxon>
        <taxon>Candidatus Vecturitrichaceae</taxon>
        <taxon>Candidatus Vecturithrix</taxon>
    </lineage>
</organism>
<dbReference type="STRING" id="1499967.U27_02450"/>
<dbReference type="Proteomes" id="UP000030661">
    <property type="component" value="Unassembled WGS sequence"/>
</dbReference>
<dbReference type="InterPro" id="IPR029061">
    <property type="entry name" value="THDP-binding"/>
</dbReference>
<dbReference type="PANTHER" id="PTHR11516:SF60">
    <property type="entry name" value="PYRUVATE DEHYDROGENASE E1 COMPONENT SUBUNIT ALPHA"/>
    <property type="match status" value="1"/>
</dbReference>
<dbReference type="InterPro" id="IPR001017">
    <property type="entry name" value="DH_E1"/>
</dbReference>
<dbReference type="HOGENOM" id="CLU_029393_5_0_0"/>
<dbReference type="eggNOG" id="COG1071">
    <property type="taxonomic scope" value="Bacteria"/>
</dbReference>
<dbReference type="AlphaFoldDB" id="A0A0S6W7D7"/>
<keyword evidence="6" id="KW-1185">Reference proteome</keyword>
<gene>
    <name evidence="5" type="ORF">U27_02450</name>
</gene>
<reference evidence="5" key="1">
    <citation type="journal article" date="2015" name="PeerJ">
        <title>First genomic representation of candidate bacterial phylum KSB3 points to enhanced environmental sensing as a trigger of wastewater bulking.</title>
        <authorList>
            <person name="Sekiguchi Y."/>
            <person name="Ohashi A."/>
            <person name="Parks D.H."/>
            <person name="Yamauchi T."/>
            <person name="Tyson G.W."/>
            <person name="Hugenholtz P."/>
        </authorList>
    </citation>
    <scope>NUCLEOTIDE SEQUENCE [LARGE SCALE GENOMIC DNA]</scope>
</reference>
<sequence>MKHLDTPQALLYYMMLIRGFELKIAEAFAYGKLAGTMFHLSVGQEATSVGTISALREGDYIQSHHRGHGHMIALGADVNKMMAEMFGRIDGYCKGKGGSMHIADMKLGNLGANGVVGAGLPIATGAALGVKYLNQDRVVMCFFGEGASLEGEFHESLNFAGLHKLPIVYVLENNQYSLSTALTRASAVENLFSRAAAYNMLGEQVDGMEVVAVAEAAKRAVEYARSGQGPYLLESLTYRYYGHSRSDPAPYRTKEEEQVWKARDPIATYQQKLLEHKLITSQEVEGMNAEIETLLGKAVDYADKSPYPELSEIFADIYAQ</sequence>